<keyword evidence="1" id="KW-0812">Transmembrane</keyword>
<feature type="transmembrane region" description="Helical" evidence="1">
    <location>
        <begin position="167"/>
        <end position="184"/>
    </location>
</feature>
<feature type="transmembrane region" description="Helical" evidence="1">
    <location>
        <begin position="102"/>
        <end position="122"/>
    </location>
</feature>
<feature type="transmembrane region" description="Helical" evidence="1">
    <location>
        <begin position="280"/>
        <end position="297"/>
    </location>
</feature>
<accession>A0A1F6CMW6</accession>
<dbReference type="Proteomes" id="UP000176445">
    <property type="component" value="Unassembled WGS sequence"/>
</dbReference>
<dbReference type="Pfam" id="PF00892">
    <property type="entry name" value="EamA"/>
    <property type="match status" value="2"/>
</dbReference>
<feature type="domain" description="EamA" evidence="2">
    <location>
        <begin position="167"/>
        <end position="295"/>
    </location>
</feature>
<feature type="transmembrane region" description="Helical" evidence="1">
    <location>
        <begin position="6"/>
        <end position="26"/>
    </location>
</feature>
<keyword evidence="1" id="KW-1133">Transmembrane helix</keyword>
<evidence type="ECO:0000313" key="3">
    <source>
        <dbReference type="EMBL" id="OGG50549.1"/>
    </source>
</evidence>
<dbReference type="AlphaFoldDB" id="A0A1F6CMW6"/>
<feature type="transmembrane region" description="Helical" evidence="1">
    <location>
        <begin position="71"/>
        <end position="90"/>
    </location>
</feature>
<feature type="transmembrane region" description="Helical" evidence="1">
    <location>
        <begin position="190"/>
        <end position="211"/>
    </location>
</feature>
<dbReference type="Gene3D" id="1.10.3730.20">
    <property type="match status" value="1"/>
</dbReference>
<proteinExistence type="predicted"/>
<reference evidence="3 4" key="1">
    <citation type="journal article" date="2016" name="Nat. Commun.">
        <title>Thousands of microbial genomes shed light on interconnected biogeochemical processes in an aquifer system.</title>
        <authorList>
            <person name="Anantharaman K."/>
            <person name="Brown C.T."/>
            <person name="Hug L.A."/>
            <person name="Sharon I."/>
            <person name="Castelle C.J."/>
            <person name="Probst A.J."/>
            <person name="Thomas B.C."/>
            <person name="Singh A."/>
            <person name="Wilkins M.J."/>
            <person name="Karaoz U."/>
            <person name="Brodie E.L."/>
            <person name="Williams K.H."/>
            <person name="Hubbard S.S."/>
            <person name="Banfield J.F."/>
        </authorList>
    </citation>
    <scope>NUCLEOTIDE SEQUENCE [LARGE SCALE GENOMIC DNA]</scope>
</reference>
<keyword evidence="1" id="KW-0472">Membrane</keyword>
<dbReference type="InterPro" id="IPR000620">
    <property type="entry name" value="EamA_dom"/>
</dbReference>
<dbReference type="GO" id="GO:0016020">
    <property type="term" value="C:membrane"/>
    <property type="evidence" value="ECO:0007669"/>
    <property type="project" value="InterPro"/>
</dbReference>
<dbReference type="EMBL" id="MFKW01000049">
    <property type="protein sequence ID" value="OGG50549.1"/>
    <property type="molecule type" value="Genomic_DNA"/>
</dbReference>
<name>A0A1F6CMW6_9BACT</name>
<feature type="transmembrane region" description="Helical" evidence="1">
    <location>
        <begin position="128"/>
        <end position="146"/>
    </location>
</feature>
<evidence type="ECO:0000313" key="4">
    <source>
        <dbReference type="Proteomes" id="UP000176445"/>
    </source>
</evidence>
<evidence type="ECO:0000256" key="1">
    <source>
        <dbReference type="SAM" id="Phobius"/>
    </source>
</evidence>
<feature type="transmembrane region" description="Helical" evidence="1">
    <location>
        <begin position="223"/>
        <end position="241"/>
    </location>
</feature>
<feature type="domain" description="EamA" evidence="2">
    <location>
        <begin position="7"/>
        <end position="145"/>
    </location>
</feature>
<comment type="caution">
    <text evidence="3">The sequence shown here is derived from an EMBL/GenBank/DDBJ whole genome shotgun (WGS) entry which is preliminary data.</text>
</comment>
<feature type="transmembrane region" description="Helical" evidence="1">
    <location>
        <begin position="38"/>
        <end position="59"/>
    </location>
</feature>
<feature type="transmembrane region" description="Helical" evidence="1">
    <location>
        <begin position="253"/>
        <end position="273"/>
    </location>
</feature>
<organism evidence="3 4">
    <name type="scientific">Candidatus Kaiserbacteria bacterium RIFCSPHIGHO2_01_FULL_54_36b</name>
    <dbReference type="NCBI Taxonomy" id="1798483"/>
    <lineage>
        <taxon>Bacteria</taxon>
        <taxon>Candidatus Kaiseribacteriota</taxon>
    </lineage>
</organism>
<dbReference type="InterPro" id="IPR037185">
    <property type="entry name" value="EmrE-like"/>
</dbReference>
<dbReference type="SUPFAM" id="SSF103481">
    <property type="entry name" value="Multidrug resistance efflux transporter EmrE"/>
    <property type="match status" value="2"/>
</dbReference>
<evidence type="ECO:0000259" key="2">
    <source>
        <dbReference type="Pfam" id="PF00892"/>
    </source>
</evidence>
<sequence length="298" mass="32424">MSQELVIAVIAGLGGMMGWGLADFFAKKTIDRIGDVQTLAWAGVFGCVTFGLAALYQVAVRGGQFSIPNDVLTWALLVFFGALQAAVYLFAYNGFGKGQIALLTPVFASFSGIVAIISILFLGEPTNASRILILIVIFGGIILLNLDVAAFRSRRISFMHVPGFREVIIATALAALWTILWYLFVNGKDWLAYSFYMFIFMTLAVFAMAKSRRLPMRVGTRQLWLFVVLIGICETVAYLAITLGYGTTSLTSVVTVLSGGFSLPTIILAYIFLKERISPVQWAGCLLIVAGTMLLPLV</sequence>
<gene>
    <name evidence="3" type="ORF">A2704_02890</name>
</gene>
<protein>
    <recommendedName>
        <fullName evidence="2">EamA domain-containing protein</fullName>
    </recommendedName>
</protein>